<accession>A0ABQ9GH65</accession>
<feature type="compositionally biased region" description="Polar residues" evidence="1">
    <location>
        <begin position="357"/>
        <end position="368"/>
    </location>
</feature>
<sequence length="947" mass="104982">MQGCKITPSEIKFCYSSPADEIDIPEGKAVIDFVGGSGPMAPIIADQQARPADARHGARQTHPRCSEEANCIGLTCLLSSYVAFLTSSLICCRRVSVPSSGLNDMLMSTKFFWRVSFVRCWIHDVRVPVEVTYKGGEGSHSFVASSCPAVPILADEQARPADVSRRASRTNPRRSKGKPSQTANIFSTSYGTVGFTFDCRQVKVDTPSASMYRLSSISSYHHIASKIAQRFWRPNIGSIWVLTKVLATQYRFHLGAHKVYTDHITKVVLSAPHTTKDIHLPTPHAPPVPQSSQLSAIIIAADYRCLQSSSQLTTIVIAADYTNYKLHYHSMLLLPVCLTSVWPAHEDLRADEGEASSVWSSTGIQRRGQTGDLRENPSTSSIVRHDSHELKAGGATPLGIEPCSPWWDESSLTTTPPRPPTCLRCAKPSLLADELAQFPAFLHVPLQTRRPSLTDLAKDSNYSLVRDSAECGSEHIFPEYLQFVGMELLCTHEVRGFLRPRGSVAFVLLRATAPKRAAREVTSRREICDCEYQAVKSAAGRLDYWTGCHLDPYVEVSRLFIKHFSSSGVSTTELTDFTRERGECFTTPAIVPLENIPQNARAHFIVNSLTHQLPSCRRRVCDVTLETEDKIRHDGNTARLARRSVEALEVRVTVARIAPTLLELGRGGPSHSKQKLEIPHIASACISGSVVPSSQRVVPLHRDEFVILSSIPPLCLRERPTFTHTTAFRNQRPCMSYQRCTSRHLPSEEIWAALNIEVLSEDEDVVEVRMERRQNERVGETGDPRENQSTNGIVRHDSHMRKSGVTRPGIEPGSLWWVASRLTAEPPWPLILIRLACLARENLNAEYICTRITWEPCRCCRILSGPIKNENAFSSREQPMAVCKLLVMCGSPPYPRGEHVVLPQEYGKCASAVILILAFSPKASKASSGRGVEAPALSGSCIDRCNR</sequence>
<dbReference type="EMBL" id="JARBHB010000012">
    <property type="protein sequence ID" value="KAJ8871372.1"/>
    <property type="molecule type" value="Genomic_DNA"/>
</dbReference>
<feature type="region of interest" description="Disordered" evidence="1">
    <location>
        <begin position="157"/>
        <end position="182"/>
    </location>
</feature>
<comment type="caution">
    <text evidence="2">The sequence shown here is derived from an EMBL/GenBank/DDBJ whole genome shotgun (WGS) entry which is preliminary data.</text>
</comment>
<dbReference type="Proteomes" id="UP001159363">
    <property type="component" value="Chromosome 11"/>
</dbReference>
<evidence type="ECO:0000313" key="2">
    <source>
        <dbReference type="EMBL" id="KAJ8871372.1"/>
    </source>
</evidence>
<feature type="compositionally biased region" description="Basic residues" evidence="1">
    <location>
        <begin position="166"/>
        <end position="177"/>
    </location>
</feature>
<name>A0ABQ9GH65_9NEOP</name>
<proteinExistence type="predicted"/>
<organism evidence="2 3">
    <name type="scientific">Dryococelus australis</name>
    <dbReference type="NCBI Taxonomy" id="614101"/>
    <lineage>
        <taxon>Eukaryota</taxon>
        <taxon>Metazoa</taxon>
        <taxon>Ecdysozoa</taxon>
        <taxon>Arthropoda</taxon>
        <taxon>Hexapoda</taxon>
        <taxon>Insecta</taxon>
        <taxon>Pterygota</taxon>
        <taxon>Neoptera</taxon>
        <taxon>Polyneoptera</taxon>
        <taxon>Phasmatodea</taxon>
        <taxon>Verophasmatodea</taxon>
        <taxon>Anareolatae</taxon>
        <taxon>Phasmatidae</taxon>
        <taxon>Eurycanthinae</taxon>
        <taxon>Dryococelus</taxon>
    </lineage>
</organism>
<evidence type="ECO:0000313" key="3">
    <source>
        <dbReference type="Proteomes" id="UP001159363"/>
    </source>
</evidence>
<feature type="compositionally biased region" description="Basic and acidic residues" evidence="1">
    <location>
        <begin position="772"/>
        <end position="786"/>
    </location>
</feature>
<gene>
    <name evidence="2" type="ORF">PR048_027689</name>
</gene>
<feature type="region of interest" description="Disordered" evidence="1">
    <location>
        <begin position="772"/>
        <end position="791"/>
    </location>
</feature>
<protein>
    <submittedName>
        <fullName evidence="2">Uncharacterized protein</fullName>
    </submittedName>
</protein>
<keyword evidence="3" id="KW-1185">Reference proteome</keyword>
<reference evidence="2 3" key="1">
    <citation type="submission" date="2023-02" db="EMBL/GenBank/DDBJ databases">
        <title>LHISI_Scaffold_Assembly.</title>
        <authorList>
            <person name="Stuart O.P."/>
            <person name="Cleave R."/>
            <person name="Magrath M.J.L."/>
            <person name="Mikheyev A.S."/>
        </authorList>
    </citation>
    <scope>NUCLEOTIDE SEQUENCE [LARGE SCALE GENOMIC DNA]</scope>
    <source>
        <strain evidence="2">Daus_M_001</strain>
        <tissue evidence="2">Leg muscle</tissue>
    </source>
</reference>
<feature type="region of interest" description="Disordered" evidence="1">
    <location>
        <begin position="353"/>
        <end position="387"/>
    </location>
</feature>
<evidence type="ECO:0000256" key="1">
    <source>
        <dbReference type="SAM" id="MobiDB-lite"/>
    </source>
</evidence>